<dbReference type="HAMAP" id="MF_01924">
    <property type="entry name" value="A_A_dipeptidase"/>
    <property type="match status" value="1"/>
</dbReference>
<protein>
    <recommendedName>
        <fullName evidence="9 10">D-alanyl-D-alanine dipeptidase</fullName>
        <shortName evidence="9 10">D-Ala-D-Ala dipeptidase</shortName>
        <ecNumber evidence="9 10">3.4.13.22</ecNumber>
    </recommendedName>
</protein>
<keyword evidence="2 9" id="KW-0645">Protease</keyword>
<reference evidence="11 12" key="1">
    <citation type="journal article" date="2016" name="Front. Microbiol.">
        <title>Comparative Genomics Analysis of Streptomyces Species Reveals Their Adaptation to the Marine Environment and Their Diversity at the Genomic Level.</title>
        <authorList>
            <person name="Tian X."/>
            <person name="Zhang Z."/>
            <person name="Yang T."/>
            <person name="Chen M."/>
            <person name="Li J."/>
            <person name="Chen F."/>
            <person name="Yang J."/>
            <person name="Li W."/>
            <person name="Zhang B."/>
            <person name="Zhang Z."/>
            <person name="Wu J."/>
            <person name="Zhang C."/>
            <person name="Long L."/>
            <person name="Xiao J."/>
        </authorList>
    </citation>
    <scope>NUCLEOTIDE SEQUENCE [LARGE SCALE GENOMIC DNA]</scope>
    <source>
        <strain evidence="11 12">SCSIO M10372</strain>
    </source>
</reference>
<dbReference type="PANTHER" id="PTHR43126:SF2">
    <property type="entry name" value="D-ALANYL-D-ALANINE DIPEPTIDASE"/>
    <property type="match status" value="1"/>
</dbReference>
<dbReference type="GO" id="GO:0006508">
    <property type="term" value="P:proteolysis"/>
    <property type="evidence" value="ECO:0007669"/>
    <property type="project" value="UniProtKB-KW"/>
</dbReference>
<sequence>MQITLAPAPIVLMSDPRVAAIPVAECGEPLIDVRGTLLVDDRRADTAGSYAHLRRGVLDRLVHAQSLLPDGLRLLYVEGYRPPDLQRRYFEEYAGELRAANPAWPDDQVLEAASRYVSPPEIAPHSAGAAVDLTLVDADGTELDMGTRVNANPEESNGACYTDAASISPQVRTNRALLTSALSTAGLINYGTEWWHWSYGDRYWALMTNQPTALYGPRALR</sequence>
<dbReference type="GO" id="GO:0008237">
    <property type="term" value="F:metallopeptidase activity"/>
    <property type="evidence" value="ECO:0007669"/>
    <property type="project" value="UniProtKB-KW"/>
</dbReference>
<keyword evidence="12" id="KW-1185">Reference proteome</keyword>
<keyword evidence="8 10" id="KW-0961">Cell wall biogenesis/degradation</keyword>
<dbReference type="AlphaFoldDB" id="A0A1E7LT45"/>
<comment type="caution">
    <text evidence="11">The sequence shown here is derived from an EMBL/GenBank/DDBJ whole genome shotgun (WGS) entry which is preliminary data.</text>
</comment>
<dbReference type="GO" id="GO:0160237">
    <property type="term" value="F:D-Ala-D-Ala dipeptidase activity"/>
    <property type="evidence" value="ECO:0007669"/>
    <property type="project" value="UniProtKB-EC"/>
</dbReference>
<dbReference type="Proteomes" id="UP000175971">
    <property type="component" value="Unassembled WGS sequence"/>
</dbReference>
<gene>
    <name evidence="11" type="ORF">AN221_17495</name>
</gene>
<evidence type="ECO:0000256" key="1">
    <source>
        <dbReference type="ARBA" id="ARBA00001362"/>
    </source>
</evidence>
<feature type="active site" description="Proton donor/acceptor" evidence="9">
    <location>
        <position position="193"/>
    </location>
</feature>
<dbReference type="PANTHER" id="PTHR43126">
    <property type="entry name" value="D-ALANYL-D-ALANINE DIPEPTIDASE"/>
    <property type="match status" value="1"/>
</dbReference>
<dbReference type="InterPro" id="IPR009045">
    <property type="entry name" value="Zn_M74/Hedgehog-like"/>
</dbReference>
<evidence type="ECO:0000313" key="11">
    <source>
        <dbReference type="EMBL" id="OEV19366.1"/>
    </source>
</evidence>
<evidence type="ECO:0000256" key="10">
    <source>
        <dbReference type="PIRNR" id="PIRNR026671"/>
    </source>
</evidence>
<comment type="function">
    <text evidence="9 10">Catalyzes hydrolysis of the D-alanyl-D-alanine dipeptide.</text>
</comment>
<dbReference type="EC" id="3.4.13.22" evidence="9 10"/>
<keyword evidence="5 9" id="KW-0862">Zinc</keyword>
<evidence type="ECO:0000256" key="2">
    <source>
        <dbReference type="ARBA" id="ARBA00022670"/>
    </source>
</evidence>
<feature type="site" description="Transition state stabilizer" evidence="9">
    <location>
        <position position="81"/>
    </location>
</feature>
<keyword evidence="6 9" id="KW-0224">Dipeptidase</keyword>
<feature type="binding site" evidence="9">
    <location>
        <position position="196"/>
    </location>
    <ligand>
        <name>Zn(2+)</name>
        <dbReference type="ChEBI" id="CHEBI:29105"/>
        <note>catalytic</note>
    </ligand>
</feature>
<comment type="cofactor">
    <cofactor evidence="9">
        <name>Zn(2+)</name>
        <dbReference type="ChEBI" id="CHEBI:29105"/>
    </cofactor>
    <text evidence="9">Binds 1 zinc ion per subunit.</text>
</comment>
<dbReference type="PATRIC" id="fig|518642.7.peg.155"/>
<dbReference type="GO" id="GO:0071555">
    <property type="term" value="P:cell wall organization"/>
    <property type="evidence" value="ECO:0007669"/>
    <property type="project" value="UniProtKB-KW"/>
</dbReference>
<evidence type="ECO:0000256" key="8">
    <source>
        <dbReference type="ARBA" id="ARBA00023316"/>
    </source>
</evidence>
<dbReference type="Pfam" id="PF01427">
    <property type="entry name" value="Peptidase_M15"/>
    <property type="match status" value="1"/>
</dbReference>
<comment type="catalytic activity">
    <reaction evidence="1 9 10">
        <text>D-alanyl-D-alanine + H2O = 2 D-alanine</text>
        <dbReference type="Rhea" id="RHEA:20661"/>
        <dbReference type="ChEBI" id="CHEBI:15377"/>
        <dbReference type="ChEBI" id="CHEBI:57416"/>
        <dbReference type="ChEBI" id="CHEBI:57822"/>
        <dbReference type="EC" id="3.4.13.22"/>
    </reaction>
</comment>
<organism evidence="11 12">
    <name type="scientific">Streptomyces nanshensis</name>
    <dbReference type="NCBI Taxonomy" id="518642"/>
    <lineage>
        <taxon>Bacteria</taxon>
        <taxon>Bacillati</taxon>
        <taxon>Actinomycetota</taxon>
        <taxon>Actinomycetes</taxon>
        <taxon>Kitasatosporales</taxon>
        <taxon>Streptomycetaceae</taxon>
        <taxon>Streptomyces</taxon>
    </lineage>
</organism>
<evidence type="ECO:0000256" key="3">
    <source>
        <dbReference type="ARBA" id="ARBA00022723"/>
    </source>
</evidence>
<dbReference type="GO" id="GO:0008270">
    <property type="term" value="F:zinc ion binding"/>
    <property type="evidence" value="ECO:0007669"/>
    <property type="project" value="UniProtKB-UniRule"/>
</dbReference>
<comment type="similarity">
    <text evidence="9 10">Belongs to the peptidase M15D family.</text>
</comment>
<dbReference type="PIRSF" id="PIRSF026671">
    <property type="entry name" value="AA_dipeptidase"/>
    <property type="match status" value="1"/>
</dbReference>
<feature type="binding site" evidence="9">
    <location>
        <position position="125"/>
    </location>
    <ligand>
        <name>Zn(2+)</name>
        <dbReference type="ChEBI" id="CHEBI:29105"/>
        <note>catalytic</note>
    </ligand>
</feature>
<proteinExistence type="inferred from homology"/>
<evidence type="ECO:0000256" key="9">
    <source>
        <dbReference type="HAMAP-Rule" id="MF_01924"/>
    </source>
</evidence>
<keyword evidence="3 9" id="KW-0479">Metal-binding</keyword>
<evidence type="ECO:0000256" key="4">
    <source>
        <dbReference type="ARBA" id="ARBA00022801"/>
    </source>
</evidence>
<dbReference type="CDD" id="cd14843">
    <property type="entry name" value="D-Ala-D-Ala_dipeptidase_like"/>
    <property type="match status" value="1"/>
</dbReference>
<evidence type="ECO:0000256" key="6">
    <source>
        <dbReference type="ARBA" id="ARBA00022997"/>
    </source>
</evidence>
<evidence type="ECO:0000256" key="5">
    <source>
        <dbReference type="ARBA" id="ARBA00022833"/>
    </source>
</evidence>
<dbReference type="InterPro" id="IPR000755">
    <property type="entry name" value="A_A_dipeptidase"/>
</dbReference>
<accession>A0A1E7LT45</accession>
<name>A0A1E7LT45_9ACTN</name>
<dbReference type="SUPFAM" id="SSF55166">
    <property type="entry name" value="Hedgehog/DD-peptidase"/>
    <property type="match status" value="1"/>
</dbReference>
<keyword evidence="7 9" id="KW-0482">Metalloprotease</keyword>
<dbReference type="EMBL" id="LJGZ01000085">
    <property type="protein sequence ID" value="OEV19366.1"/>
    <property type="molecule type" value="Genomic_DNA"/>
</dbReference>
<dbReference type="Gene3D" id="3.30.1380.10">
    <property type="match status" value="1"/>
</dbReference>
<keyword evidence="4 9" id="KW-0378">Hydrolase</keyword>
<evidence type="ECO:0000313" key="12">
    <source>
        <dbReference type="Proteomes" id="UP000175971"/>
    </source>
</evidence>
<evidence type="ECO:0000256" key="7">
    <source>
        <dbReference type="ARBA" id="ARBA00023049"/>
    </source>
</evidence>
<feature type="binding site" evidence="9">
    <location>
        <position position="132"/>
    </location>
    <ligand>
        <name>Zn(2+)</name>
        <dbReference type="ChEBI" id="CHEBI:29105"/>
        <note>catalytic</note>
    </ligand>
</feature>